<proteinExistence type="predicted"/>
<dbReference type="AlphaFoldDB" id="A0A2A4GDN9"/>
<dbReference type="GO" id="GO:0016491">
    <property type="term" value="F:oxidoreductase activity"/>
    <property type="evidence" value="ECO:0007669"/>
    <property type="project" value="InterPro"/>
</dbReference>
<feature type="domain" description="Amine oxidase" evidence="4">
    <location>
        <begin position="15"/>
        <end position="506"/>
    </location>
</feature>
<gene>
    <name evidence="5" type="ORF">B7P33_00975</name>
</gene>
<accession>A0A2A4GDN9</accession>
<evidence type="ECO:0000256" key="3">
    <source>
        <dbReference type="ARBA" id="ARBA00040298"/>
    </source>
</evidence>
<dbReference type="Gene3D" id="3.50.50.60">
    <property type="entry name" value="FAD/NAD(P)-binding domain"/>
    <property type="match status" value="2"/>
</dbReference>
<dbReference type="InterPro" id="IPR036188">
    <property type="entry name" value="FAD/NAD-bd_sf"/>
</dbReference>
<evidence type="ECO:0000313" key="5">
    <source>
        <dbReference type="EMBL" id="PCE65905.1"/>
    </source>
</evidence>
<dbReference type="PANTHER" id="PTHR10668">
    <property type="entry name" value="PHYTOENE DEHYDROGENASE"/>
    <property type="match status" value="1"/>
</dbReference>
<dbReference type="OrthoDB" id="9778740at2"/>
<dbReference type="Pfam" id="PF01593">
    <property type="entry name" value="Amino_oxidase"/>
    <property type="match status" value="1"/>
</dbReference>
<evidence type="ECO:0000259" key="4">
    <source>
        <dbReference type="Pfam" id="PF01593"/>
    </source>
</evidence>
<name>A0A2A4GDN9_9FLAO</name>
<protein>
    <recommendedName>
        <fullName evidence="3">Pyridine nucleotide-disulfide oxidoreductase domain-containing protein 2</fullName>
    </recommendedName>
</protein>
<comment type="caution">
    <text evidence="5">The sequence shown here is derived from an EMBL/GenBank/DDBJ whole genome shotgun (WGS) entry which is preliminary data.</text>
</comment>
<dbReference type="PANTHER" id="PTHR10668:SF103">
    <property type="entry name" value="PYRIDINE NUCLEOTIDE-DISULFIDE OXIDOREDUCTASE DOMAIN-CONTAINING PROTEIN 2"/>
    <property type="match status" value="1"/>
</dbReference>
<sequence length="526" mass="57060">MGYHTIFIGGGINNLVAASLLAKSGKKVLVLERTEHLGGCIRSAQAEGCTLDTFSTAYPLFVTGPAYGMLQEDLAAQGVDFANNDTPTATVLSDKRFSILRTDRDTNTQNFNGFNAGEGDRFRETIGWVEQNADLLFSILGQEPVTLQMAKLLGKTLWKKGVKPSLELVGECLASLRNDFPDHVKSEEVNALLSPWILHTGLSPESPFSAAMAKIVAFTVELVGLPLVKGGSYKIVEAFKNIIESNGGTCILNRHVDEVVVDKASKTATGVRCADGSSYNSKFVVASTTPTLLYDKLIADKSLLPEAVKTQAANYKYGMGNMQIHLVLNEAPKWFDPELGTVIYTHLSNGMDDVSRSVNQATRQQLPSEATICIAQPSAVDPSRAAEGKHILWIQLPECPNYPEADAAGSLNDLCQGEWTDALKNAYADRILDRIEGYISNVKTAQVYKAIISPKELGQMNINLMHGDPYGGSCAIEQYLAWRPLKSTKNHETPIKNLFHSGASTHPGPGLGGGSGFLIYQKLHKK</sequence>
<organism evidence="5 6">
    <name type="scientific">Sediminicola luteus</name>
    <dbReference type="NCBI Taxonomy" id="319238"/>
    <lineage>
        <taxon>Bacteria</taxon>
        <taxon>Pseudomonadati</taxon>
        <taxon>Bacteroidota</taxon>
        <taxon>Flavobacteriia</taxon>
        <taxon>Flavobacteriales</taxon>
        <taxon>Flavobacteriaceae</taxon>
        <taxon>Sediminicola</taxon>
    </lineage>
</organism>
<keyword evidence="6" id="KW-1185">Reference proteome</keyword>
<dbReference type="SUPFAM" id="SSF51905">
    <property type="entry name" value="FAD/NAD(P)-binding domain"/>
    <property type="match status" value="1"/>
</dbReference>
<evidence type="ECO:0000256" key="1">
    <source>
        <dbReference type="ARBA" id="ARBA00037217"/>
    </source>
</evidence>
<comment type="subunit">
    <text evidence="2">Interacts with COX5B; this interaction may contribute to localize PYROXD2 to the inner face of the inner mitochondrial membrane.</text>
</comment>
<evidence type="ECO:0000313" key="6">
    <source>
        <dbReference type="Proteomes" id="UP000219559"/>
    </source>
</evidence>
<dbReference type="InterPro" id="IPR002937">
    <property type="entry name" value="Amino_oxidase"/>
</dbReference>
<reference evidence="5 6" key="1">
    <citation type="submission" date="2017-04" db="EMBL/GenBank/DDBJ databases">
        <title>A new member of the family Flavobacteriaceae isolated from ascidians.</title>
        <authorList>
            <person name="Chen L."/>
        </authorList>
    </citation>
    <scope>NUCLEOTIDE SEQUENCE [LARGE SCALE GENOMIC DNA]</scope>
    <source>
        <strain evidence="5 6">HQA918</strain>
    </source>
</reference>
<comment type="function">
    <text evidence="1">Probable oxidoreductase that may play a role as regulator of mitochondrial function.</text>
</comment>
<dbReference type="Proteomes" id="UP000219559">
    <property type="component" value="Unassembled WGS sequence"/>
</dbReference>
<evidence type="ECO:0000256" key="2">
    <source>
        <dbReference type="ARBA" id="ARBA00038825"/>
    </source>
</evidence>
<dbReference type="EMBL" id="NBWU01000001">
    <property type="protein sequence ID" value="PCE65905.1"/>
    <property type="molecule type" value="Genomic_DNA"/>
</dbReference>
<dbReference type="RefSeq" id="WP_097441431.1">
    <property type="nucleotide sequence ID" value="NZ_NBWU01000001.1"/>
</dbReference>